<keyword evidence="2" id="KW-1185">Reference proteome</keyword>
<organism evidence="1 2">
    <name type="scientific">Striga asiatica</name>
    <name type="common">Asiatic witchweed</name>
    <name type="synonym">Buchnera asiatica</name>
    <dbReference type="NCBI Taxonomy" id="4170"/>
    <lineage>
        <taxon>Eukaryota</taxon>
        <taxon>Viridiplantae</taxon>
        <taxon>Streptophyta</taxon>
        <taxon>Embryophyta</taxon>
        <taxon>Tracheophyta</taxon>
        <taxon>Spermatophyta</taxon>
        <taxon>Magnoliopsida</taxon>
        <taxon>eudicotyledons</taxon>
        <taxon>Gunneridae</taxon>
        <taxon>Pentapetalae</taxon>
        <taxon>asterids</taxon>
        <taxon>lamiids</taxon>
        <taxon>Lamiales</taxon>
        <taxon>Orobanchaceae</taxon>
        <taxon>Buchnereae</taxon>
        <taxon>Striga</taxon>
    </lineage>
</organism>
<feature type="non-terminal residue" evidence="1">
    <location>
        <position position="116"/>
    </location>
</feature>
<evidence type="ECO:0000313" key="1">
    <source>
        <dbReference type="EMBL" id="GER28501.1"/>
    </source>
</evidence>
<dbReference type="EMBL" id="BKCP01002669">
    <property type="protein sequence ID" value="GER28501.1"/>
    <property type="molecule type" value="Genomic_DNA"/>
</dbReference>
<sequence length="116" mass="12759">MLSLPERGLGSIRRKFGFVSFPFGGRAAAEAVGHGEAFVASRPTDVDIQKNMELEKFLADSRLHESVEGASKREEVLDSLRNSNNGCCVGPEIDKNMYLLEESLDAAFTVHTDSRQ</sequence>
<proteinExistence type="predicted"/>
<dbReference type="Proteomes" id="UP000325081">
    <property type="component" value="Unassembled WGS sequence"/>
</dbReference>
<reference evidence="2" key="1">
    <citation type="journal article" date="2019" name="Curr. Biol.">
        <title>Genome Sequence of Striga asiatica Provides Insight into the Evolution of Plant Parasitism.</title>
        <authorList>
            <person name="Yoshida S."/>
            <person name="Kim S."/>
            <person name="Wafula E.K."/>
            <person name="Tanskanen J."/>
            <person name="Kim Y.M."/>
            <person name="Honaas L."/>
            <person name="Yang Z."/>
            <person name="Spallek T."/>
            <person name="Conn C.E."/>
            <person name="Ichihashi Y."/>
            <person name="Cheong K."/>
            <person name="Cui S."/>
            <person name="Der J.P."/>
            <person name="Gundlach H."/>
            <person name="Jiao Y."/>
            <person name="Hori C."/>
            <person name="Ishida J.K."/>
            <person name="Kasahara H."/>
            <person name="Kiba T."/>
            <person name="Kim M.S."/>
            <person name="Koo N."/>
            <person name="Laohavisit A."/>
            <person name="Lee Y.H."/>
            <person name="Lumba S."/>
            <person name="McCourt P."/>
            <person name="Mortimer J.C."/>
            <person name="Mutuku J.M."/>
            <person name="Nomura T."/>
            <person name="Sasaki-Sekimoto Y."/>
            <person name="Seto Y."/>
            <person name="Wang Y."/>
            <person name="Wakatake T."/>
            <person name="Sakakibara H."/>
            <person name="Demura T."/>
            <person name="Yamaguchi S."/>
            <person name="Yoneyama K."/>
            <person name="Manabe R.I."/>
            <person name="Nelson D.C."/>
            <person name="Schulman A.H."/>
            <person name="Timko M.P."/>
            <person name="dePamphilis C.W."/>
            <person name="Choi D."/>
            <person name="Shirasu K."/>
        </authorList>
    </citation>
    <scope>NUCLEOTIDE SEQUENCE [LARGE SCALE GENOMIC DNA]</scope>
    <source>
        <strain evidence="2">cv. UVA1</strain>
    </source>
</reference>
<dbReference type="OrthoDB" id="1736918at2759"/>
<comment type="caution">
    <text evidence="1">The sequence shown here is derived from an EMBL/GenBank/DDBJ whole genome shotgun (WGS) entry which is preliminary data.</text>
</comment>
<accession>A0A5A7P750</accession>
<evidence type="ECO:0000313" key="2">
    <source>
        <dbReference type="Proteomes" id="UP000325081"/>
    </source>
</evidence>
<gene>
    <name evidence="1" type="ORF">STAS_04303</name>
</gene>
<name>A0A5A7P750_STRAF</name>
<dbReference type="AlphaFoldDB" id="A0A5A7P750"/>
<protein>
    <submittedName>
        <fullName evidence="1">Nuclear poly(A) polymerase</fullName>
    </submittedName>
</protein>